<organism evidence="3">
    <name type="scientific">Tanacetum cinerariifolium</name>
    <name type="common">Dalmatian daisy</name>
    <name type="synonym">Chrysanthemum cinerariifolium</name>
    <dbReference type="NCBI Taxonomy" id="118510"/>
    <lineage>
        <taxon>Eukaryota</taxon>
        <taxon>Viridiplantae</taxon>
        <taxon>Streptophyta</taxon>
        <taxon>Embryophyta</taxon>
        <taxon>Tracheophyta</taxon>
        <taxon>Spermatophyta</taxon>
        <taxon>Magnoliopsida</taxon>
        <taxon>eudicotyledons</taxon>
        <taxon>Gunneridae</taxon>
        <taxon>Pentapetalae</taxon>
        <taxon>asterids</taxon>
        <taxon>campanulids</taxon>
        <taxon>Asterales</taxon>
        <taxon>Asteraceae</taxon>
        <taxon>Asteroideae</taxon>
        <taxon>Anthemideae</taxon>
        <taxon>Anthemidinae</taxon>
        <taxon>Tanacetum</taxon>
    </lineage>
</organism>
<feature type="compositionally biased region" description="Acidic residues" evidence="2">
    <location>
        <begin position="20"/>
        <end position="35"/>
    </location>
</feature>
<name>A0A6L2L305_TANCI</name>
<dbReference type="EMBL" id="BKCJ010003599">
    <property type="protein sequence ID" value="GEU56058.1"/>
    <property type="molecule type" value="Genomic_DNA"/>
</dbReference>
<keyword evidence="1" id="KW-0175">Coiled coil</keyword>
<protein>
    <submittedName>
        <fullName evidence="3">Uncharacterized protein</fullName>
    </submittedName>
</protein>
<evidence type="ECO:0000256" key="2">
    <source>
        <dbReference type="SAM" id="MobiDB-lite"/>
    </source>
</evidence>
<dbReference type="AlphaFoldDB" id="A0A6L2L305"/>
<feature type="coiled-coil region" evidence="1">
    <location>
        <begin position="136"/>
        <end position="163"/>
    </location>
</feature>
<reference evidence="3" key="1">
    <citation type="journal article" date="2019" name="Sci. Rep.">
        <title>Draft genome of Tanacetum cinerariifolium, the natural source of mosquito coil.</title>
        <authorList>
            <person name="Yamashiro T."/>
            <person name="Shiraishi A."/>
            <person name="Satake H."/>
            <person name="Nakayama K."/>
        </authorList>
    </citation>
    <scope>NUCLEOTIDE SEQUENCE</scope>
</reference>
<feature type="region of interest" description="Disordered" evidence="2">
    <location>
        <begin position="1"/>
        <end position="63"/>
    </location>
</feature>
<proteinExistence type="predicted"/>
<evidence type="ECO:0000313" key="3">
    <source>
        <dbReference type="EMBL" id="GEU56058.1"/>
    </source>
</evidence>
<comment type="caution">
    <text evidence="3">The sequence shown here is derived from an EMBL/GenBank/DDBJ whole genome shotgun (WGS) entry which is preliminary data.</text>
</comment>
<accession>A0A6L2L305</accession>
<gene>
    <name evidence="3" type="ORF">Tci_028036</name>
</gene>
<evidence type="ECO:0000256" key="1">
    <source>
        <dbReference type="SAM" id="Coils"/>
    </source>
</evidence>
<sequence length="215" mass="24005">MAEPLSPDHVFCFPRVDPTVDAEEDPKEEDIDVEEDIPHVVAPPVGSPHISPPPLSESSSDSDIADAVTTHGTSWIPPTLYRFQQDRDQYHSTFEIKGPSSITLTSPHLLEHKATIRVEDEVLALQARVGTVKARLSQGEQDRVRDREEIQRLKTQVKSAEITATLAAMDKDRIERELYSMQVCMAKISSEMIRKGVMEACPTESIDVIVVYKDA</sequence>